<dbReference type="STRING" id="490629.SAMN05216266_110204"/>
<dbReference type="AlphaFoldDB" id="A0A1I1AW67"/>
<proteinExistence type="predicted"/>
<organism evidence="1 2">
    <name type="scientific">Amycolatopsis marina</name>
    <dbReference type="NCBI Taxonomy" id="490629"/>
    <lineage>
        <taxon>Bacteria</taxon>
        <taxon>Bacillati</taxon>
        <taxon>Actinomycetota</taxon>
        <taxon>Actinomycetes</taxon>
        <taxon>Pseudonocardiales</taxon>
        <taxon>Pseudonocardiaceae</taxon>
        <taxon>Amycolatopsis</taxon>
    </lineage>
</organism>
<accession>A0A1I1AW67</accession>
<dbReference type="OrthoDB" id="56164at1813"/>
<dbReference type="Proteomes" id="UP000243799">
    <property type="component" value="Unassembled WGS sequence"/>
</dbReference>
<dbReference type="RefSeq" id="WP_091674458.1">
    <property type="nucleotide sequence ID" value="NZ_FOKG01000010.1"/>
</dbReference>
<dbReference type="EMBL" id="FOKG01000010">
    <property type="protein sequence ID" value="SFB41782.1"/>
    <property type="molecule type" value="Genomic_DNA"/>
</dbReference>
<evidence type="ECO:0000313" key="2">
    <source>
        <dbReference type="Proteomes" id="UP000243799"/>
    </source>
</evidence>
<evidence type="ECO:0000313" key="1">
    <source>
        <dbReference type="EMBL" id="SFB41782.1"/>
    </source>
</evidence>
<protein>
    <submittedName>
        <fullName evidence="1">Uncharacterized protein</fullName>
    </submittedName>
</protein>
<gene>
    <name evidence="1" type="ORF">SAMN05216266_110204</name>
</gene>
<reference evidence="2" key="1">
    <citation type="submission" date="2016-10" db="EMBL/GenBank/DDBJ databases">
        <authorList>
            <person name="Varghese N."/>
            <person name="Submissions S."/>
        </authorList>
    </citation>
    <scope>NUCLEOTIDE SEQUENCE [LARGE SCALE GENOMIC DNA]</scope>
    <source>
        <strain evidence="2">CGMCC 4.3568</strain>
    </source>
</reference>
<name>A0A1I1AW67_9PSEU</name>
<keyword evidence="2" id="KW-1185">Reference proteome</keyword>
<sequence>MQSERTRRFRSVGALLVLVLALTNGGCASWALSSGSTLDRAGEKVYSQVQVMSLVAEAAQREHPPTVSLQVMLDDAETVLSEKEEIVTEVPAQRQHRDELLGLVHRSQDILRSLRSAVDKREVGTLRSVRQELSSIAGRIEALGMT</sequence>